<dbReference type="EMBL" id="JACMYE010000002">
    <property type="protein sequence ID" value="MBC3178287.1"/>
    <property type="molecule type" value="Genomic_DNA"/>
</dbReference>
<reference evidence="6 7" key="1">
    <citation type="submission" date="2020-08" db="EMBL/GenBank/DDBJ databases">
        <title>novel species in genus Corynebacterium.</title>
        <authorList>
            <person name="Zhang G."/>
        </authorList>
    </citation>
    <scope>NUCLEOTIDE SEQUENCE [LARGE SCALE GENOMIC DNA]</scope>
    <source>
        <strain evidence="5">Zg-917</strain>
        <strain evidence="6 7">zg-917</strain>
    </source>
</reference>
<dbReference type="AlphaFoldDB" id="A0A7H0JY98"/>
<gene>
    <name evidence="4" type="ORF">H7348_02980</name>
    <name evidence="5" type="ORF">IAU68_10215</name>
</gene>
<evidence type="ECO:0000313" key="5">
    <source>
        <dbReference type="EMBL" id="QNP90014.1"/>
    </source>
</evidence>
<keyword evidence="2" id="KW-0812">Transmembrane</keyword>
<feature type="signal peptide" evidence="3">
    <location>
        <begin position="1"/>
        <end position="18"/>
    </location>
</feature>
<sequence length="821" mass="89347">MTLKKTALAALMVGAVVAAETVTPADADIVKIDAGYRVDQDASNGAFDGVVVSLGRQTDLHFAHPYSVPGKMTISALTDVWVGGSPVDWDKNTTTTREQVGGANVVTHVTKSGDATITRTFTIDGASTEVETVVEGNPGTWVKVSSTSWINNLVTGYTATYDQQKNSFHLTPVDPGHEVDVTFGQGTRTSAVAGSTQSIGETLSSDRNGVVGEFAGVQNGSWRESLDSTGRLETSVRFDVTTPQDAADSDGDGLPDIWEEEGFTLTDGTVMDLPRWGADPQRPDVFLQLNWMPSEFEARGCTSRERFEASASGALKFEECDGANKEFYRPNSDMLKDLEELFDQHGINLHIDAGALYASRIDLEDRHGGPNEDVLPYSKFAFSNDPNEYAGQLQQWREDLLGERGAVWNVGVLGDRISAHPRFIDSSGIGLKGESFFAAKGAGLDNAELNGTILHEFGHVLGLSHDGAETPERQAYKQLMETYPEGMQERNRIPEYRSAMNYLYQFSKLNLSEQPTTAGKYERTSNRFLYERCPEWVKKNENCFVGKSNIPADWDNLVFRSNYIGRAEGIVGLPDAEERVVREDMSVYELALAASESHNKEAGLTLNDEAGNSIVVGRDDNEINVRVQNKGFDAHTFTVTAHWGNGQEVSREIPLPGMPDKKNHIRDLALPLQNLDGVTGPNTPIELVVTNQSNERVFAETYEIPVADYTQAEAKKVLAELPAANADQDRKNHVEERLRPVAAPNASASQNSAAATKVTPRPKPAPAPVTETRGPVQEKPAEKGSSVSDGAIAGIVLAIAGAMAALFGWWYNNGGELKLPF</sequence>
<feature type="compositionally biased region" description="Low complexity" evidence="1">
    <location>
        <begin position="742"/>
        <end position="755"/>
    </location>
</feature>
<evidence type="ECO:0000313" key="6">
    <source>
        <dbReference type="Proteomes" id="UP000516235"/>
    </source>
</evidence>
<dbReference type="RefSeq" id="WP_171193780.1">
    <property type="nucleotide sequence ID" value="NZ_CP061032.1"/>
</dbReference>
<dbReference type="GO" id="GO:0008237">
    <property type="term" value="F:metallopeptidase activity"/>
    <property type="evidence" value="ECO:0007669"/>
    <property type="project" value="InterPro"/>
</dbReference>
<dbReference type="KEGG" id="cluj:IAU68_10215"/>
<evidence type="ECO:0000256" key="3">
    <source>
        <dbReference type="SAM" id="SignalP"/>
    </source>
</evidence>
<keyword evidence="7" id="KW-1185">Reference proteome</keyword>
<proteinExistence type="predicted"/>
<evidence type="ECO:0000313" key="7">
    <source>
        <dbReference type="Proteomes" id="UP000642876"/>
    </source>
</evidence>
<evidence type="ECO:0000313" key="4">
    <source>
        <dbReference type="EMBL" id="MBC3178287.1"/>
    </source>
</evidence>
<dbReference type="Proteomes" id="UP000642876">
    <property type="component" value="Unassembled WGS sequence"/>
</dbReference>
<feature type="chain" id="PRO_5038604275" evidence="3">
    <location>
        <begin position="19"/>
        <end position="821"/>
    </location>
</feature>
<keyword evidence="2" id="KW-1133">Transmembrane helix</keyword>
<name>A0A7H0JY98_9CORY</name>
<dbReference type="Proteomes" id="UP000516235">
    <property type="component" value="Chromosome"/>
</dbReference>
<organism evidence="5 6">
    <name type="scientific">Corynebacterium lujinxingii</name>
    <dbReference type="NCBI Taxonomy" id="2763010"/>
    <lineage>
        <taxon>Bacteria</taxon>
        <taxon>Bacillati</taxon>
        <taxon>Actinomycetota</taxon>
        <taxon>Actinomycetes</taxon>
        <taxon>Mycobacteriales</taxon>
        <taxon>Corynebacteriaceae</taxon>
        <taxon>Corynebacterium</taxon>
    </lineage>
</organism>
<keyword evidence="2" id="KW-0472">Membrane</keyword>
<accession>A0A7H0JY98</accession>
<dbReference type="EMBL" id="CP061032">
    <property type="protein sequence ID" value="QNP90014.1"/>
    <property type="molecule type" value="Genomic_DNA"/>
</dbReference>
<feature type="transmembrane region" description="Helical" evidence="2">
    <location>
        <begin position="790"/>
        <end position="811"/>
    </location>
</feature>
<dbReference type="Gene3D" id="3.40.390.10">
    <property type="entry name" value="Collagenase (Catalytic Domain)"/>
    <property type="match status" value="1"/>
</dbReference>
<dbReference type="InterPro" id="IPR024079">
    <property type="entry name" value="MetalloPept_cat_dom_sf"/>
</dbReference>
<keyword evidence="3" id="KW-0732">Signal</keyword>
<feature type="region of interest" description="Disordered" evidence="1">
    <location>
        <begin position="740"/>
        <end position="786"/>
    </location>
</feature>
<protein>
    <submittedName>
        <fullName evidence="5">Uncharacterized protein</fullName>
    </submittedName>
</protein>
<dbReference type="SUPFAM" id="SSF55486">
    <property type="entry name" value="Metalloproteases ('zincins'), catalytic domain"/>
    <property type="match status" value="2"/>
</dbReference>
<evidence type="ECO:0000256" key="1">
    <source>
        <dbReference type="SAM" id="MobiDB-lite"/>
    </source>
</evidence>
<evidence type="ECO:0000256" key="2">
    <source>
        <dbReference type="SAM" id="Phobius"/>
    </source>
</evidence>